<dbReference type="RefSeq" id="WP_231482280.1">
    <property type="nucleotide sequence ID" value="NZ_BAAAZO010000004.1"/>
</dbReference>
<dbReference type="InterPro" id="IPR003593">
    <property type="entry name" value="AAA+_ATPase"/>
</dbReference>
<dbReference type="PANTHER" id="PTHR24220">
    <property type="entry name" value="IMPORT ATP-BINDING PROTEIN"/>
    <property type="match status" value="1"/>
</dbReference>
<evidence type="ECO:0000259" key="3">
    <source>
        <dbReference type="PROSITE" id="PS50893"/>
    </source>
</evidence>
<evidence type="ECO:0000256" key="2">
    <source>
        <dbReference type="ARBA" id="ARBA00022840"/>
    </source>
</evidence>
<dbReference type="InterPro" id="IPR015854">
    <property type="entry name" value="ABC_transpr_LolD-like"/>
</dbReference>
<gene>
    <name evidence="4" type="ORF">GCM10022223_28520</name>
</gene>
<comment type="caution">
    <text evidence="4">The sequence shown here is derived from an EMBL/GenBank/DDBJ whole genome shotgun (WGS) entry which is preliminary data.</text>
</comment>
<keyword evidence="1" id="KW-0547">Nucleotide-binding</keyword>
<dbReference type="EMBL" id="BAAAZO010000004">
    <property type="protein sequence ID" value="GAA3610715.1"/>
    <property type="molecule type" value="Genomic_DNA"/>
</dbReference>
<keyword evidence="5" id="KW-1185">Reference proteome</keyword>
<feature type="domain" description="ABC transporter" evidence="3">
    <location>
        <begin position="2"/>
        <end position="199"/>
    </location>
</feature>
<dbReference type="InterPro" id="IPR003439">
    <property type="entry name" value="ABC_transporter-like_ATP-bd"/>
</dbReference>
<evidence type="ECO:0000256" key="1">
    <source>
        <dbReference type="ARBA" id="ARBA00022741"/>
    </source>
</evidence>
<dbReference type="Gene3D" id="3.40.50.300">
    <property type="entry name" value="P-loop containing nucleotide triphosphate hydrolases"/>
    <property type="match status" value="1"/>
</dbReference>
<dbReference type="SMART" id="SM00382">
    <property type="entry name" value="AAA"/>
    <property type="match status" value="1"/>
</dbReference>
<proteinExistence type="predicted"/>
<name>A0ABP6ZJI2_9ACTN</name>
<reference evidence="5" key="1">
    <citation type="journal article" date="2019" name="Int. J. Syst. Evol. Microbiol.">
        <title>The Global Catalogue of Microorganisms (GCM) 10K type strain sequencing project: providing services to taxonomists for standard genome sequencing and annotation.</title>
        <authorList>
            <consortium name="The Broad Institute Genomics Platform"/>
            <consortium name="The Broad Institute Genome Sequencing Center for Infectious Disease"/>
            <person name="Wu L."/>
            <person name="Ma J."/>
        </authorList>
    </citation>
    <scope>NUCLEOTIDE SEQUENCE [LARGE SCALE GENOMIC DNA]</scope>
    <source>
        <strain evidence="5">JCM 16902</strain>
    </source>
</reference>
<dbReference type="InterPro" id="IPR027417">
    <property type="entry name" value="P-loop_NTPase"/>
</dbReference>
<keyword evidence="2 4" id="KW-0067">ATP-binding</keyword>
<dbReference type="SUPFAM" id="SSF52540">
    <property type="entry name" value="P-loop containing nucleoside triphosphate hydrolases"/>
    <property type="match status" value="1"/>
</dbReference>
<sequence>MLTVENVGHGVLDGVDLTAGPGMLVALTGHSGSGKSTLCHLIAGFERPERGRVLLDGTPTADLADWARIAVVPQRLALLAELDGVENLVLPALAAGHPAAPDRAAELLDRLGVGMLAGRPVGGGSIGEQQRVAVARALLPGAQLVVLDEPTGHQDDENARRVIDAVLDQVGQGTLVVTSTHDPRLLEHTSLTLALGSGS</sequence>
<accession>A0ABP6ZJI2</accession>
<evidence type="ECO:0000313" key="4">
    <source>
        <dbReference type="EMBL" id="GAA3610715.1"/>
    </source>
</evidence>
<dbReference type="Proteomes" id="UP001501074">
    <property type="component" value="Unassembled WGS sequence"/>
</dbReference>
<organism evidence="4 5">
    <name type="scientific">Kineosporia mesophila</name>
    <dbReference type="NCBI Taxonomy" id="566012"/>
    <lineage>
        <taxon>Bacteria</taxon>
        <taxon>Bacillati</taxon>
        <taxon>Actinomycetota</taxon>
        <taxon>Actinomycetes</taxon>
        <taxon>Kineosporiales</taxon>
        <taxon>Kineosporiaceae</taxon>
        <taxon>Kineosporia</taxon>
    </lineage>
</organism>
<dbReference type="Pfam" id="PF00005">
    <property type="entry name" value="ABC_tran"/>
    <property type="match status" value="1"/>
</dbReference>
<dbReference type="GO" id="GO:0005524">
    <property type="term" value="F:ATP binding"/>
    <property type="evidence" value="ECO:0007669"/>
    <property type="project" value="UniProtKB-KW"/>
</dbReference>
<evidence type="ECO:0000313" key="5">
    <source>
        <dbReference type="Proteomes" id="UP001501074"/>
    </source>
</evidence>
<protein>
    <submittedName>
        <fullName evidence="4">ATP-binding cassette domain-containing protein</fullName>
    </submittedName>
</protein>
<dbReference type="PROSITE" id="PS50893">
    <property type="entry name" value="ABC_TRANSPORTER_2"/>
    <property type="match status" value="1"/>
</dbReference>